<dbReference type="WBParaSite" id="TREG1_91070.2">
    <property type="protein sequence ID" value="TREG1_91070.2"/>
    <property type="gene ID" value="TREG1_91070"/>
</dbReference>
<accession>A0AA85KNN5</accession>
<dbReference type="PANTHER" id="PTHR16078:SF1">
    <property type="entry name" value="COILED-COIL DOMAIN-CONTAINING PROTEIN 87"/>
    <property type="match status" value="1"/>
</dbReference>
<reference evidence="1" key="1">
    <citation type="submission" date="2022-06" db="EMBL/GenBank/DDBJ databases">
        <authorList>
            <person name="Berger JAMES D."/>
            <person name="Berger JAMES D."/>
        </authorList>
    </citation>
    <scope>NUCLEOTIDE SEQUENCE [LARGE SCALE GENOMIC DNA]</scope>
</reference>
<sequence length="639" mass="74194">MCITLGSFKKSVLAELGNILDEDFDTNLVNILVEEIENIWQEINTSARDSVFLSWEESVWPNVVKVLAEAAKQILIQSNITEKDSSSFSLIHKSLKDAFRDKISTYISTSDFRLQDCYSDKIYEAFISEHQDESSQVMTECANDNLQCFSNTTKSGQISVSDIPSDAELLKQIQAEPVIDKDQQPSFLTKSIGNEVILTPDVRPTDRRCVSEILIEPMGPLWDDFTDEIDEETATQLDRNLPTSNENEKIFQKLVNTISKPYAEMKFMGNTEDSKFNEIPSPDKIDLKPLYELTRQLSCHTNSRCKPLQASVSQSYLMDKSKWVLPYLKLHSEEDEKKFRRQKQLPNSRLDELFEEEMAKHSNVDMRKVSYRDDNSNEKYETILSEIKSEEQKLNRLKLESLENAHKSNKDALWNTGKDSIMNDKNDKLKLLKKCEAKIESLRLALKNVTADLPFSDIYINGKEKHNEETDDTESKFQARFHAIWQKLKLSETERQYCLVHFCLKNSSELIYTENINKALKMLEQAAEYVEQREMLLYKLAEIDAETMNMSKNSETHSSRMELTRSNERTKIQKSIKKLSKQIEQIAKCLKAKFDYTLTFDGQNYLTKMIHDQSDLDYLLRRKLKEKLVDNNVKQDFDN</sequence>
<dbReference type="Proteomes" id="UP000050795">
    <property type="component" value="Unassembled WGS sequence"/>
</dbReference>
<protein>
    <submittedName>
        <fullName evidence="2">Uncharacterized protein</fullName>
    </submittedName>
</protein>
<organism evidence="1 2">
    <name type="scientific">Trichobilharzia regenti</name>
    <name type="common">Nasal bird schistosome</name>
    <dbReference type="NCBI Taxonomy" id="157069"/>
    <lineage>
        <taxon>Eukaryota</taxon>
        <taxon>Metazoa</taxon>
        <taxon>Spiralia</taxon>
        <taxon>Lophotrochozoa</taxon>
        <taxon>Platyhelminthes</taxon>
        <taxon>Trematoda</taxon>
        <taxon>Digenea</taxon>
        <taxon>Strigeidida</taxon>
        <taxon>Schistosomatoidea</taxon>
        <taxon>Schistosomatidae</taxon>
        <taxon>Trichobilharzia</taxon>
    </lineage>
</organism>
<dbReference type="InterPro" id="IPR037383">
    <property type="entry name" value="CCDC87"/>
</dbReference>
<evidence type="ECO:0000313" key="1">
    <source>
        <dbReference type="Proteomes" id="UP000050795"/>
    </source>
</evidence>
<name>A0AA85KNN5_TRIRE</name>
<reference evidence="2" key="2">
    <citation type="submission" date="2023-11" db="UniProtKB">
        <authorList>
            <consortium name="WormBaseParasite"/>
        </authorList>
    </citation>
    <scope>IDENTIFICATION</scope>
</reference>
<evidence type="ECO:0000313" key="2">
    <source>
        <dbReference type="WBParaSite" id="TREG1_91070.2"/>
    </source>
</evidence>
<keyword evidence="1" id="KW-1185">Reference proteome</keyword>
<dbReference type="AlphaFoldDB" id="A0AA85KNN5"/>
<proteinExistence type="predicted"/>
<dbReference type="PANTHER" id="PTHR16078">
    <property type="entry name" value="COILED-COIL DOMAIN-CONTAINING PROTEIN 87"/>
    <property type="match status" value="1"/>
</dbReference>